<evidence type="ECO:0000259" key="2">
    <source>
        <dbReference type="Pfam" id="PF14833"/>
    </source>
</evidence>
<organism evidence="3 4">
    <name type="scientific">Lithohypha guttulata</name>
    <dbReference type="NCBI Taxonomy" id="1690604"/>
    <lineage>
        <taxon>Eukaryota</taxon>
        <taxon>Fungi</taxon>
        <taxon>Dikarya</taxon>
        <taxon>Ascomycota</taxon>
        <taxon>Pezizomycotina</taxon>
        <taxon>Eurotiomycetes</taxon>
        <taxon>Chaetothyriomycetidae</taxon>
        <taxon>Chaetothyriales</taxon>
        <taxon>Trichomeriaceae</taxon>
        <taxon>Lithohypha</taxon>
    </lineage>
</organism>
<dbReference type="Pfam" id="PF14833">
    <property type="entry name" value="NAD_binding_11"/>
    <property type="match status" value="1"/>
</dbReference>
<dbReference type="InterPro" id="IPR008927">
    <property type="entry name" value="6-PGluconate_DH-like_C_sf"/>
</dbReference>
<dbReference type="InterPro" id="IPR002204">
    <property type="entry name" value="3-OH-isobutyrate_DH-rel_CS"/>
</dbReference>
<dbReference type="GO" id="GO:0050661">
    <property type="term" value="F:NADP binding"/>
    <property type="evidence" value="ECO:0007669"/>
    <property type="project" value="InterPro"/>
</dbReference>
<dbReference type="InterPro" id="IPR036291">
    <property type="entry name" value="NAD(P)-bd_dom_sf"/>
</dbReference>
<evidence type="ECO:0000313" key="3">
    <source>
        <dbReference type="EMBL" id="KAK5084478.1"/>
    </source>
</evidence>
<sequence>MGSIGPAFSSSTPHVAFLGLGAMGFAMSTHLVRTGIQVTGFDIFQPTLDRWQQECTKIQQSENPKAKFSTTTSGSEAVKSGANIVILMVATHHHVNSALFDSGAVRDLPQDVPVIIMATVPPTHPGEVRQRLTEEFGRPDIKLIDAPVSGGVARSQNGTLTIMASSNDSENMQHPLVSTCLKTLSNNGATLYPIPGSLGAGTSAKALNQVQCGIHIVGASEIMVLAALAGLNTTQFSQTVATDVMDSSTGKERHPYGWTWMFTNRAPRMLDPALPIASAISIINKDVGIIYDEEARLKTELPLLNAAHSQLKICMDSGIAGWDDAFITKYYLDPSLKNEQKQQLVVEHAQEGYTADADADTEQIVLQAHCLINLISAYETVKFAEALDLMGPRQRAMWSELIAGAAGGSTVFSEVIQHVFEASNWHDGFKIYARNQVGAGKAWDIEKVEGLLKKAKQANPDFEPKLVEQAIKLIREVLL</sequence>
<dbReference type="InterPro" id="IPR029154">
    <property type="entry name" value="HIBADH-like_NADP-bd"/>
</dbReference>
<reference evidence="3 4" key="1">
    <citation type="submission" date="2023-08" db="EMBL/GenBank/DDBJ databases">
        <title>Black Yeasts Isolated from many extreme environments.</title>
        <authorList>
            <person name="Coleine C."/>
            <person name="Stajich J.E."/>
            <person name="Selbmann L."/>
        </authorList>
    </citation>
    <scope>NUCLEOTIDE SEQUENCE [LARGE SCALE GENOMIC DNA]</scope>
    <source>
        <strain evidence="3 4">CCFEE 5910</strain>
    </source>
</reference>
<dbReference type="PROSITE" id="PS00895">
    <property type="entry name" value="3_HYDROXYISOBUT_DH"/>
    <property type="match status" value="1"/>
</dbReference>
<dbReference type="InterPro" id="IPR006115">
    <property type="entry name" value="6PGDH_NADP-bd"/>
</dbReference>
<dbReference type="SUPFAM" id="SSF51735">
    <property type="entry name" value="NAD(P)-binding Rossmann-fold domains"/>
    <property type="match status" value="1"/>
</dbReference>
<dbReference type="GO" id="GO:0051287">
    <property type="term" value="F:NAD binding"/>
    <property type="evidence" value="ECO:0007669"/>
    <property type="project" value="InterPro"/>
</dbReference>
<name>A0AAN7YG24_9EURO</name>
<dbReference type="GO" id="GO:0016491">
    <property type="term" value="F:oxidoreductase activity"/>
    <property type="evidence" value="ECO:0007669"/>
    <property type="project" value="InterPro"/>
</dbReference>
<dbReference type="EMBL" id="JAVRRJ010000005">
    <property type="protein sequence ID" value="KAK5084478.1"/>
    <property type="molecule type" value="Genomic_DNA"/>
</dbReference>
<dbReference type="PANTHER" id="PTHR43060:SF17">
    <property type="entry name" value="L-THREONATE DEHYDROGENASE"/>
    <property type="match status" value="1"/>
</dbReference>
<dbReference type="PANTHER" id="PTHR43060">
    <property type="entry name" value="3-HYDROXYISOBUTYRATE DEHYDROGENASE-LIKE 1, MITOCHONDRIAL-RELATED"/>
    <property type="match status" value="1"/>
</dbReference>
<dbReference type="Proteomes" id="UP001309876">
    <property type="component" value="Unassembled WGS sequence"/>
</dbReference>
<feature type="domain" description="3-hydroxyisobutyrate dehydrogenase-like NAD-binding" evidence="2">
    <location>
        <begin position="199"/>
        <end position="330"/>
    </location>
</feature>
<dbReference type="SUPFAM" id="SSF48179">
    <property type="entry name" value="6-phosphogluconate dehydrogenase C-terminal domain-like"/>
    <property type="match status" value="1"/>
</dbReference>
<dbReference type="Pfam" id="PF03446">
    <property type="entry name" value="NAD_binding_2"/>
    <property type="match status" value="1"/>
</dbReference>
<dbReference type="AlphaFoldDB" id="A0AAN7YG24"/>
<evidence type="ECO:0000259" key="1">
    <source>
        <dbReference type="Pfam" id="PF03446"/>
    </source>
</evidence>
<gene>
    <name evidence="3" type="ORF">LTR05_005554</name>
</gene>
<protein>
    <submittedName>
        <fullName evidence="3">Uncharacterized protein</fullName>
    </submittedName>
</protein>
<evidence type="ECO:0000313" key="4">
    <source>
        <dbReference type="Proteomes" id="UP001309876"/>
    </source>
</evidence>
<accession>A0AAN7YG24</accession>
<comment type="caution">
    <text evidence="3">The sequence shown here is derived from an EMBL/GenBank/DDBJ whole genome shotgun (WGS) entry which is preliminary data.</text>
</comment>
<proteinExistence type="predicted"/>
<keyword evidence="4" id="KW-1185">Reference proteome</keyword>
<dbReference type="Gene3D" id="3.40.50.720">
    <property type="entry name" value="NAD(P)-binding Rossmann-like Domain"/>
    <property type="match status" value="1"/>
</dbReference>
<dbReference type="Gene3D" id="1.10.1040.10">
    <property type="entry name" value="N-(1-d-carboxylethyl)-l-norvaline Dehydrogenase, domain 2"/>
    <property type="match status" value="1"/>
</dbReference>
<dbReference type="InterPro" id="IPR013328">
    <property type="entry name" value="6PGD_dom2"/>
</dbReference>
<feature type="domain" description="6-phosphogluconate dehydrogenase NADP-binding" evidence="1">
    <location>
        <begin position="15"/>
        <end position="169"/>
    </location>
</feature>